<reference evidence="2 3" key="1">
    <citation type="submission" date="2023-08" db="EMBL/GenBank/DDBJ databases">
        <title>genomic of DY56.</title>
        <authorList>
            <person name="Wang Y."/>
        </authorList>
    </citation>
    <scope>NUCLEOTIDE SEQUENCE [LARGE SCALE GENOMIC DNA]</scope>
    <source>
        <strain evidence="2 3">DY56-A-20</strain>
    </source>
</reference>
<gene>
    <name evidence="2" type="ORF">Q9K01_00430</name>
</gene>
<feature type="signal peptide" evidence="1">
    <location>
        <begin position="1"/>
        <end position="22"/>
    </location>
</feature>
<dbReference type="RefSeq" id="WP_305928245.1">
    <property type="nucleotide sequence ID" value="NZ_JAVAIL010000001.1"/>
</dbReference>
<keyword evidence="3" id="KW-1185">Reference proteome</keyword>
<evidence type="ECO:0000313" key="2">
    <source>
        <dbReference type="EMBL" id="MDP4538092.1"/>
    </source>
</evidence>
<comment type="caution">
    <text evidence="2">The sequence shown here is derived from an EMBL/GenBank/DDBJ whole genome shotgun (WGS) entry which is preliminary data.</text>
</comment>
<feature type="chain" id="PRO_5045959543" evidence="1">
    <location>
        <begin position="23"/>
        <end position="97"/>
    </location>
</feature>
<keyword evidence="1" id="KW-0732">Signal</keyword>
<evidence type="ECO:0000256" key="1">
    <source>
        <dbReference type="SAM" id="SignalP"/>
    </source>
</evidence>
<dbReference type="NCBIfam" id="TIGR04433">
    <property type="entry name" value="UrcA_uranyl"/>
    <property type="match status" value="1"/>
</dbReference>
<evidence type="ECO:0000313" key="3">
    <source>
        <dbReference type="Proteomes" id="UP001235664"/>
    </source>
</evidence>
<proteinExistence type="predicted"/>
<accession>A0ABT9H465</accession>
<organism evidence="2 3">
    <name type="scientific">Qipengyuania benthica</name>
    <dbReference type="NCBI Taxonomy" id="3067651"/>
    <lineage>
        <taxon>Bacteria</taxon>
        <taxon>Pseudomonadati</taxon>
        <taxon>Pseudomonadota</taxon>
        <taxon>Alphaproteobacteria</taxon>
        <taxon>Sphingomonadales</taxon>
        <taxon>Erythrobacteraceae</taxon>
        <taxon>Qipengyuania</taxon>
    </lineage>
</organism>
<dbReference type="InterPro" id="IPR030972">
    <property type="entry name" value="UrcA_uranyl"/>
</dbReference>
<protein>
    <submittedName>
        <fullName evidence="2">UrcA family protein</fullName>
    </submittedName>
</protein>
<sequence>MKPILYMAAVIGLAIPAAPALAADISVKYDDLALSTAEGQRELDKRILVAARKVCRADMPNTGTRISSSEARQCVAEAQRQVKQQVAALIRQQRLGG</sequence>
<dbReference type="EMBL" id="JAVAIL010000001">
    <property type="protein sequence ID" value="MDP4538092.1"/>
    <property type="molecule type" value="Genomic_DNA"/>
</dbReference>
<name>A0ABT9H465_9SPHN</name>
<dbReference type="Proteomes" id="UP001235664">
    <property type="component" value="Unassembled WGS sequence"/>
</dbReference>